<dbReference type="KEGG" id="pzi:CWO85_01390"/>
<evidence type="ECO:0000259" key="2">
    <source>
        <dbReference type="Pfam" id="PF11178"/>
    </source>
</evidence>
<dbReference type="AlphaFoldDB" id="A0A660HMC8"/>
<dbReference type="EMBL" id="CP025121">
    <property type="protein sequence ID" value="AYJ01183.1"/>
    <property type="molecule type" value="Genomic_DNA"/>
</dbReference>
<dbReference type="InterPro" id="IPR021348">
    <property type="entry name" value="DUF2963"/>
</dbReference>
<accession>A0A660HMC8</accession>
<keyword evidence="1" id="KW-0472">Membrane</keyword>
<dbReference type="OrthoDB" id="386004at2"/>
<dbReference type="Proteomes" id="UP000272462">
    <property type="component" value="Chromosome"/>
</dbReference>
<sequence>MKYHQFYTKNKKIIVLILIGLILIVGLGIGFCVVSFSKKKEIMDQSNEQTRNYIPEHNPSTNIPMKLTNCRLDKTIENIVEYDLSTNNQIKSTNFRSDGQTIENIIEFNPSNEKKLNQLIFDQTVKQ</sequence>
<feature type="domain" description="DUF2963" evidence="2">
    <location>
        <begin position="73"/>
        <end position="117"/>
    </location>
</feature>
<dbReference type="RefSeq" id="WP_121463914.1">
    <property type="nucleotide sequence ID" value="NZ_CP025121.1"/>
</dbReference>
<evidence type="ECO:0000256" key="1">
    <source>
        <dbReference type="SAM" id="Phobius"/>
    </source>
</evidence>
<keyword evidence="1" id="KW-0812">Transmembrane</keyword>
<reference evidence="3 4" key="1">
    <citation type="journal article" date="2018" name="BMC Genomics">
        <title>Comparative genome analysis of jujube witches'-broom Phytoplasma, an obligate pathogen that causes jujube witches'-broom disease.</title>
        <authorList>
            <person name="Wang J."/>
            <person name="Song L."/>
            <person name="Jiao Q."/>
            <person name="Yang S."/>
            <person name="Gao R."/>
            <person name="Lu X."/>
            <person name="Zhou G."/>
        </authorList>
    </citation>
    <scope>NUCLEOTIDE SEQUENCE [LARGE SCALE GENOMIC DNA]</scope>
    <source>
        <strain evidence="3">Jwb-nky</strain>
    </source>
</reference>
<keyword evidence="1" id="KW-1133">Transmembrane helix</keyword>
<proteinExistence type="predicted"/>
<keyword evidence="4" id="KW-1185">Reference proteome</keyword>
<organism evidence="3 4">
    <name type="scientific">Ziziphus jujuba witches'-broom phytoplasma</name>
    <dbReference type="NCBI Taxonomy" id="135727"/>
    <lineage>
        <taxon>Bacteria</taxon>
        <taxon>Bacillati</taxon>
        <taxon>Mycoplasmatota</taxon>
        <taxon>Mollicutes</taxon>
        <taxon>Acholeplasmatales</taxon>
        <taxon>Acholeplasmataceae</taxon>
        <taxon>Candidatus Phytoplasma</taxon>
        <taxon>16SrV (Elm yellows group)</taxon>
    </lineage>
</organism>
<name>A0A660HMC8_ZIZJU</name>
<protein>
    <recommendedName>
        <fullName evidence="2">DUF2963 domain-containing protein</fullName>
    </recommendedName>
</protein>
<feature type="transmembrane region" description="Helical" evidence="1">
    <location>
        <begin position="13"/>
        <end position="36"/>
    </location>
</feature>
<gene>
    <name evidence="3" type="ORF">CWO85_01390</name>
</gene>
<evidence type="ECO:0000313" key="4">
    <source>
        <dbReference type="Proteomes" id="UP000272462"/>
    </source>
</evidence>
<dbReference type="Pfam" id="PF11178">
    <property type="entry name" value="DUF2963"/>
    <property type="match status" value="1"/>
</dbReference>
<evidence type="ECO:0000313" key="3">
    <source>
        <dbReference type="EMBL" id="AYJ01183.1"/>
    </source>
</evidence>